<dbReference type="PANTHER" id="PTHR31459">
    <property type="match status" value="1"/>
</dbReference>
<dbReference type="InterPro" id="IPR045043">
    <property type="entry name" value="Lea14-like"/>
</dbReference>
<gene>
    <name evidence="3" type="ORF">SAMN06269250_4578</name>
</gene>
<dbReference type="Pfam" id="PF03168">
    <property type="entry name" value="LEA_2"/>
    <property type="match status" value="2"/>
</dbReference>
<reference evidence="4" key="1">
    <citation type="submission" date="2017-09" db="EMBL/GenBank/DDBJ databases">
        <authorList>
            <person name="Varghese N."/>
            <person name="Submissions S."/>
        </authorList>
    </citation>
    <scope>NUCLEOTIDE SEQUENCE [LARGE SCALE GENOMIC DNA]</scope>
    <source>
        <strain evidence="4">DSM 29961</strain>
    </source>
</reference>
<dbReference type="InterPro" id="IPR013990">
    <property type="entry name" value="WHy-dom"/>
</dbReference>
<accession>A0A286GDT9</accession>
<dbReference type="RefSeq" id="WP_097128599.1">
    <property type="nucleotide sequence ID" value="NZ_OCNH01000003.1"/>
</dbReference>
<comment type="similarity">
    <text evidence="1">Belongs to the LEA type 2 family.</text>
</comment>
<dbReference type="GO" id="GO:0009269">
    <property type="term" value="P:response to desiccation"/>
    <property type="evidence" value="ECO:0007669"/>
    <property type="project" value="InterPro"/>
</dbReference>
<dbReference type="InterPro" id="IPR004864">
    <property type="entry name" value="LEA_2"/>
</dbReference>
<dbReference type="SUPFAM" id="SSF117070">
    <property type="entry name" value="LEA14-like"/>
    <property type="match status" value="2"/>
</dbReference>
<evidence type="ECO:0000313" key="3">
    <source>
        <dbReference type="EMBL" id="SOD93683.1"/>
    </source>
</evidence>
<feature type="domain" description="Water stress and hypersensitive response" evidence="2">
    <location>
        <begin position="45"/>
        <end position="164"/>
    </location>
</feature>
<dbReference type="EMBL" id="OCNH01000003">
    <property type="protein sequence ID" value="SOD93683.1"/>
    <property type="molecule type" value="Genomic_DNA"/>
</dbReference>
<evidence type="ECO:0000256" key="1">
    <source>
        <dbReference type="ARBA" id="ARBA00005960"/>
    </source>
</evidence>
<proteinExistence type="inferred from homology"/>
<dbReference type="Proteomes" id="UP000219452">
    <property type="component" value="Unassembled WGS sequence"/>
</dbReference>
<sequence length="304" mass="34289">MKKGWLIALGLLLIGCIGAYVWYRNVKDERTAAGKPYDDTLKPRLEMTRFAITDIGEETISMNLYMLIDNPLPVGFKSPSLDYTFYIANTPVMVDAYKKPIDVKSGDSTLVVLPAKLVYKKLTNVLKTLDRKDIDSTNYKMRAKFALDIPILGQKTFETTVDKRMPTFYLPEVKINDIDFGKLGLKRTDVAANVSITNKNRMPFTITDAHYTVFIDGKEIADGEQKEPILIKAQATTPVVFPVTARPGKTLSVLPKMLFDKKDTPYRVNFRCKLVDKENNSSFGNSKFVSTVTGTLDDFKKLKK</sequence>
<dbReference type="OrthoDB" id="892296at2"/>
<protein>
    <submittedName>
        <fullName evidence="3">LEA14-like dessication related protein</fullName>
    </submittedName>
</protein>
<evidence type="ECO:0000259" key="2">
    <source>
        <dbReference type="SMART" id="SM00769"/>
    </source>
</evidence>
<dbReference type="PANTHER" id="PTHR31459:SF2">
    <property type="entry name" value="OS03G0843300 PROTEIN"/>
    <property type="match status" value="1"/>
</dbReference>
<feature type="domain" description="Water stress and hypersensitive response" evidence="2">
    <location>
        <begin position="173"/>
        <end position="283"/>
    </location>
</feature>
<organism evidence="3 4">
    <name type="scientific">Spirosoma fluviale</name>
    <dbReference type="NCBI Taxonomy" id="1597977"/>
    <lineage>
        <taxon>Bacteria</taxon>
        <taxon>Pseudomonadati</taxon>
        <taxon>Bacteroidota</taxon>
        <taxon>Cytophagia</taxon>
        <taxon>Cytophagales</taxon>
        <taxon>Cytophagaceae</taxon>
        <taxon>Spirosoma</taxon>
    </lineage>
</organism>
<name>A0A286GDT9_9BACT</name>
<evidence type="ECO:0000313" key="4">
    <source>
        <dbReference type="Proteomes" id="UP000219452"/>
    </source>
</evidence>
<dbReference type="AlphaFoldDB" id="A0A286GDT9"/>
<dbReference type="SMART" id="SM00769">
    <property type="entry name" value="WHy"/>
    <property type="match status" value="2"/>
</dbReference>
<dbReference type="PROSITE" id="PS51257">
    <property type="entry name" value="PROKAR_LIPOPROTEIN"/>
    <property type="match status" value="1"/>
</dbReference>
<dbReference type="Gene3D" id="2.60.40.1820">
    <property type="match status" value="2"/>
</dbReference>
<keyword evidence="4" id="KW-1185">Reference proteome</keyword>